<dbReference type="EMBL" id="VFNV01000001">
    <property type="protein sequence ID" value="TQK75515.1"/>
    <property type="molecule type" value="Genomic_DNA"/>
</dbReference>
<reference evidence="3 4" key="1">
    <citation type="submission" date="2019-06" db="EMBL/GenBank/DDBJ databases">
        <title>Sequencing the genomes of 1000 actinobacteria strains.</title>
        <authorList>
            <person name="Klenk H.-P."/>
        </authorList>
    </citation>
    <scope>NUCLEOTIDE SEQUENCE [LARGE SCALE GENOMIC DNA]</scope>
    <source>
        <strain evidence="3 4">DSM 10596</strain>
    </source>
</reference>
<dbReference type="Proteomes" id="UP000316181">
    <property type="component" value="Unassembled WGS sequence"/>
</dbReference>
<sequence length="262" mass="26917">MVAPDPASGAGGTDVGAHACAPRGVGRTLPPTSAFAGDDGRPDPALASALEEFRAGAGSLTRVVAALRHARVLIPMLPELVSEGSDESGHRVEKEAAAGIVAVDGGDGRTALPVFSSMAQLTAWHARARPVPMPGEFAALAAIEQNWSLLVIDPSSARAAVIPRTAMWALAREQPWEPAAEPGFVAADVAKEMVFVATGVDHVATARVVGTRTDGVRVTLGLDAGLSRAQLETVVARVNRAFAASHTVASRIDSVSLKITSA</sequence>
<dbReference type="AlphaFoldDB" id="A0A542SM06"/>
<evidence type="ECO:0000259" key="2">
    <source>
        <dbReference type="Pfam" id="PF07179"/>
    </source>
</evidence>
<evidence type="ECO:0000256" key="1">
    <source>
        <dbReference type="SAM" id="MobiDB-lite"/>
    </source>
</evidence>
<evidence type="ECO:0000313" key="3">
    <source>
        <dbReference type="EMBL" id="TQK75515.1"/>
    </source>
</evidence>
<organism evidence="3 4">
    <name type="scientific">Rarobacter incanus</name>
    <dbReference type="NCBI Taxonomy" id="153494"/>
    <lineage>
        <taxon>Bacteria</taxon>
        <taxon>Bacillati</taxon>
        <taxon>Actinomycetota</taxon>
        <taxon>Actinomycetes</taxon>
        <taxon>Micrococcales</taxon>
        <taxon>Rarobacteraceae</taxon>
        <taxon>Rarobacter</taxon>
    </lineage>
</organism>
<dbReference type="RefSeq" id="WP_170207805.1">
    <property type="nucleotide sequence ID" value="NZ_BAAATB010000005.1"/>
</dbReference>
<feature type="region of interest" description="Disordered" evidence="1">
    <location>
        <begin position="1"/>
        <end position="24"/>
    </location>
</feature>
<comment type="caution">
    <text evidence="3">The sequence shown here is derived from an EMBL/GenBank/DDBJ whole genome shotgun (WGS) entry which is preliminary data.</text>
</comment>
<dbReference type="InterPro" id="IPR009839">
    <property type="entry name" value="SseB_N"/>
</dbReference>
<proteinExistence type="predicted"/>
<gene>
    <name evidence="3" type="ORF">FB389_0142</name>
</gene>
<accession>A0A542SM06</accession>
<dbReference type="Pfam" id="PF07179">
    <property type="entry name" value="SseB"/>
    <property type="match status" value="1"/>
</dbReference>
<protein>
    <submittedName>
        <fullName evidence="3">Type III secretion system (T3SS) SseB-like protein</fullName>
    </submittedName>
</protein>
<name>A0A542SM06_9MICO</name>
<feature type="domain" description="SseB protein N-terminal" evidence="2">
    <location>
        <begin position="46"/>
        <end position="169"/>
    </location>
</feature>
<evidence type="ECO:0000313" key="4">
    <source>
        <dbReference type="Proteomes" id="UP000316181"/>
    </source>
</evidence>
<keyword evidence="4" id="KW-1185">Reference proteome</keyword>